<comment type="caution">
    <text evidence="3">The sequence shown here is derived from an EMBL/GenBank/DDBJ whole genome shotgun (WGS) entry which is preliminary data.</text>
</comment>
<dbReference type="RefSeq" id="WP_146847025.1">
    <property type="nucleotide sequence ID" value="NZ_BJWH01000016.1"/>
</dbReference>
<keyword evidence="4" id="KW-1185">Reference proteome</keyword>
<feature type="transmembrane region" description="Helical" evidence="1">
    <location>
        <begin position="176"/>
        <end position="197"/>
    </location>
</feature>
<feature type="transmembrane region" description="Helical" evidence="1">
    <location>
        <begin position="120"/>
        <end position="141"/>
    </location>
</feature>
<keyword evidence="1" id="KW-0472">Membrane</keyword>
<reference evidence="3 4" key="1">
    <citation type="submission" date="2019-07" db="EMBL/GenBank/DDBJ databases">
        <title>Whole genome shotgun sequence of Cellulomonas terrae NBRC 100819.</title>
        <authorList>
            <person name="Hosoyama A."/>
            <person name="Uohara A."/>
            <person name="Ohji S."/>
            <person name="Ichikawa N."/>
        </authorList>
    </citation>
    <scope>NUCLEOTIDE SEQUENCE [LARGE SCALE GENOMIC DNA]</scope>
    <source>
        <strain evidence="3 4">NBRC 100819</strain>
    </source>
</reference>
<feature type="transmembrane region" description="Helical" evidence="1">
    <location>
        <begin position="153"/>
        <end position="170"/>
    </location>
</feature>
<gene>
    <name evidence="3" type="ORF">CTE05_29140</name>
</gene>
<keyword evidence="1" id="KW-0812">Transmembrane</keyword>
<feature type="transmembrane region" description="Helical" evidence="1">
    <location>
        <begin position="12"/>
        <end position="31"/>
    </location>
</feature>
<dbReference type="InterPro" id="IPR018960">
    <property type="entry name" value="DUF1990"/>
</dbReference>
<dbReference type="Pfam" id="PF09348">
    <property type="entry name" value="DUF1990"/>
    <property type="match status" value="1"/>
</dbReference>
<organism evidence="3 4">
    <name type="scientific">Cellulomonas terrae</name>
    <dbReference type="NCBI Taxonomy" id="311234"/>
    <lineage>
        <taxon>Bacteria</taxon>
        <taxon>Bacillati</taxon>
        <taxon>Actinomycetota</taxon>
        <taxon>Actinomycetes</taxon>
        <taxon>Micrococcales</taxon>
        <taxon>Cellulomonadaceae</taxon>
        <taxon>Cellulomonas</taxon>
    </lineage>
</organism>
<feature type="transmembrane region" description="Helical" evidence="1">
    <location>
        <begin position="245"/>
        <end position="262"/>
    </location>
</feature>
<protein>
    <recommendedName>
        <fullName evidence="2">DUF1990 domain-containing protein</fullName>
    </recommendedName>
</protein>
<evidence type="ECO:0000256" key="1">
    <source>
        <dbReference type="SAM" id="Phobius"/>
    </source>
</evidence>
<dbReference type="Proteomes" id="UP000321049">
    <property type="component" value="Unassembled WGS sequence"/>
</dbReference>
<evidence type="ECO:0000313" key="3">
    <source>
        <dbReference type="EMBL" id="GEL99367.1"/>
    </source>
</evidence>
<feature type="transmembrane region" description="Helical" evidence="1">
    <location>
        <begin position="87"/>
        <end position="105"/>
    </location>
</feature>
<evidence type="ECO:0000259" key="2">
    <source>
        <dbReference type="Pfam" id="PF09348"/>
    </source>
</evidence>
<name>A0A511JMW7_9CELL</name>
<dbReference type="Pfam" id="PF14158">
    <property type="entry name" value="YndJ"/>
    <property type="match status" value="1"/>
</dbReference>
<feature type="transmembrane region" description="Helical" evidence="1">
    <location>
        <begin position="43"/>
        <end position="75"/>
    </location>
</feature>
<dbReference type="EMBL" id="BJWH01000016">
    <property type="protein sequence ID" value="GEL99367.1"/>
    <property type="molecule type" value="Genomic_DNA"/>
</dbReference>
<sequence length="446" mass="46460">MSELSPVAADLVRGVVGLGTVVVLPLGLRLLGDRVVPGSRSVWWPLAGLLAAVSVWLPVGLPAALLALPFAAAAVELALCAARARSFATAVALATPLVGAVALVAERAGRGLVGFSGDYLALTVPHMLFAGFGACLVVGLVAHASDTRLTRTAAVAAPAGVLLVLLGYFVSDAAELVGAVVLTVGLWCAAAATVGLVGSVAARVPLRVGAVTIVVSMVLALWWAVGEATGLAHPSLSWMATTHGVANALGFVLCTLLGLRLLPGSPEPTGLTYPEIGATQAGPLPTGYRHLHVRHLLAPGSTPRDVSVLGDALLRWHVHEAARIELLRDGPQAVPGVRVVSRIGVWPVRLSEPCEVVWVERVTDRVGFGYGTLPGHVFRGEEAFTVERDDAGDLWFVVTAFSVPDRWWVRLAGPLTVVGQRAYLRLLARGARRVLAADRHSVGTMA</sequence>
<feature type="transmembrane region" description="Helical" evidence="1">
    <location>
        <begin position="204"/>
        <end position="225"/>
    </location>
</feature>
<proteinExistence type="predicted"/>
<dbReference type="PANTHER" id="PTHR34202">
    <property type="entry name" value="UPF0548 PROTEIN"/>
    <property type="match status" value="1"/>
</dbReference>
<dbReference type="AlphaFoldDB" id="A0A511JMW7"/>
<dbReference type="PANTHER" id="PTHR34202:SF1">
    <property type="entry name" value="UPF0548 PROTEIN"/>
    <property type="match status" value="1"/>
</dbReference>
<evidence type="ECO:0000313" key="4">
    <source>
        <dbReference type="Proteomes" id="UP000321049"/>
    </source>
</evidence>
<dbReference type="InterPro" id="IPR025450">
    <property type="entry name" value="YndJ-like"/>
</dbReference>
<dbReference type="OrthoDB" id="120660at2"/>
<accession>A0A511JMW7</accession>
<keyword evidence="1" id="KW-1133">Transmembrane helix</keyword>
<feature type="domain" description="DUF1990" evidence="2">
    <location>
        <begin position="272"/>
        <end position="428"/>
    </location>
</feature>